<dbReference type="InterPro" id="IPR000014">
    <property type="entry name" value="PAS"/>
</dbReference>
<dbReference type="InterPro" id="IPR005467">
    <property type="entry name" value="His_kinase_dom"/>
</dbReference>
<evidence type="ECO:0000259" key="11">
    <source>
        <dbReference type="PROSITE" id="PS50113"/>
    </source>
</evidence>
<dbReference type="InterPro" id="IPR000700">
    <property type="entry name" value="PAS-assoc_C"/>
</dbReference>
<dbReference type="GO" id="GO:0000155">
    <property type="term" value="F:phosphorelay sensor kinase activity"/>
    <property type="evidence" value="ECO:0007669"/>
    <property type="project" value="InterPro"/>
</dbReference>
<evidence type="ECO:0000256" key="7">
    <source>
        <dbReference type="ARBA" id="ARBA00022840"/>
    </source>
</evidence>
<dbReference type="GO" id="GO:0005524">
    <property type="term" value="F:ATP binding"/>
    <property type="evidence" value="ECO:0007669"/>
    <property type="project" value="UniProtKB-KW"/>
</dbReference>
<dbReference type="EC" id="2.7.13.3" evidence="2"/>
<accession>A0A1X7EIQ4</accession>
<feature type="domain" description="Histidine kinase" evidence="9">
    <location>
        <begin position="274"/>
        <end position="481"/>
    </location>
</feature>
<dbReference type="InterPro" id="IPR036890">
    <property type="entry name" value="HATPase_C_sf"/>
</dbReference>
<dbReference type="InterPro" id="IPR003661">
    <property type="entry name" value="HisK_dim/P_dom"/>
</dbReference>
<dbReference type="SUPFAM" id="SSF47384">
    <property type="entry name" value="Homodimeric domain of signal transducing histidine kinase"/>
    <property type="match status" value="1"/>
</dbReference>
<dbReference type="SUPFAM" id="SSF55785">
    <property type="entry name" value="PYP-like sensor domain (PAS domain)"/>
    <property type="match status" value="1"/>
</dbReference>
<dbReference type="OrthoDB" id="1931120at2"/>
<organism evidence="12 13">
    <name type="scientific">Desulfovibrio gilichinskyi</name>
    <dbReference type="NCBI Taxonomy" id="1519643"/>
    <lineage>
        <taxon>Bacteria</taxon>
        <taxon>Pseudomonadati</taxon>
        <taxon>Thermodesulfobacteriota</taxon>
        <taxon>Desulfovibrionia</taxon>
        <taxon>Desulfovibrionales</taxon>
        <taxon>Desulfovibrionaceae</taxon>
        <taxon>Desulfovibrio</taxon>
    </lineage>
</organism>
<evidence type="ECO:0000259" key="10">
    <source>
        <dbReference type="PROSITE" id="PS50112"/>
    </source>
</evidence>
<dbReference type="Pfam" id="PF02518">
    <property type="entry name" value="HATPase_c"/>
    <property type="match status" value="1"/>
</dbReference>
<keyword evidence="7" id="KW-0067">ATP-binding</keyword>
<feature type="domain" description="PAC" evidence="11">
    <location>
        <begin position="206"/>
        <end position="261"/>
    </location>
</feature>
<evidence type="ECO:0000313" key="13">
    <source>
        <dbReference type="Proteomes" id="UP000192906"/>
    </source>
</evidence>
<dbReference type="Pfam" id="PF00512">
    <property type="entry name" value="HisKA"/>
    <property type="match status" value="1"/>
</dbReference>
<dbReference type="RefSeq" id="WP_085103683.1">
    <property type="nucleotide sequence ID" value="NZ_FWZU01000005.1"/>
</dbReference>
<dbReference type="InterPro" id="IPR003594">
    <property type="entry name" value="HATPase_dom"/>
</dbReference>
<dbReference type="EMBL" id="FWZU01000005">
    <property type="protein sequence ID" value="SMF34559.1"/>
    <property type="molecule type" value="Genomic_DNA"/>
</dbReference>
<dbReference type="SMART" id="SM00387">
    <property type="entry name" value="HATPase_c"/>
    <property type="match status" value="1"/>
</dbReference>
<dbReference type="CDD" id="cd00082">
    <property type="entry name" value="HisKA"/>
    <property type="match status" value="1"/>
</dbReference>
<comment type="catalytic activity">
    <reaction evidence="1">
        <text>ATP + protein L-histidine = ADP + protein N-phospho-L-histidine.</text>
        <dbReference type="EC" id="2.7.13.3"/>
    </reaction>
</comment>
<evidence type="ECO:0000259" key="9">
    <source>
        <dbReference type="PROSITE" id="PS50109"/>
    </source>
</evidence>
<evidence type="ECO:0000256" key="4">
    <source>
        <dbReference type="ARBA" id="ARBA00022679"/>
    </source>
</evidence>
<keyword evidence="8" id="KW-0902">Two-component regulatory system</keyword>
<sequence length="484" mass="54086">MLDSLLREKHCDFIGILGNPMVISSLLNLLRDRENEVDDIKLVAGVLVDCKTNDSNAEFDIPIYEQVEEMLKSHPEITMLFELSGDLSRVKLLREILPAHISLVELPAARFFLKLQATDRLWIACKVDLMQTQALFKNVVDQLPEDILIVGSNGMIVDCNKHFSNLIGEDTRNIRGNNPLKYYKFLANVCPIKDGIIDVKSMAKGKLEELMFSEEDSEGKLNFYRIYIYPISDEQRGEVVQLVVMRRNITERTLMEQRVRQSERMATVGELAAYVAHEIRNPLVAMGGFAKVLMNNTSIDQDGHKKIGIIFEESKRLETLLKEVLSFVRSHEGEITAFNLNDEAESAVNLMALECKEKGIELELDLDSQNPAGQGGAEQVKQCLINLIMNAMEAMDEGGVIRVATGVTKDKVWLKVSDNGPGIPAAKRDLVFDPFYSTKINGNGLGLPMVKKIMEEFGGEIEMVSREGEGTTVSLILPPPLTVA</sequence>
<protein>
    <recommendedName>
        <fullName evidence="2">histidine kinase</fullName>
        <ecNumber evidence="2">2.7.13.3</ecNumber>
    </recommendedName>
</protein>
<dbReference type="InterPro" id="IPR004358">
    <property type="entry name" value="Sig_transdc_His_kin-like_C"/>
</dbReference>
<dbReference type="PROSITE" id="PS50112">
    <property type="entry name" value="PAS"/>
    <property type="match status" value="1"/>
</dbReference>
<keyword evidence="3" id="KW-0597">Phosphoprotein</keyword>
<gene>
    <name evidence="12" type="ORF">SAMN06295933_3013</name>
</gene>
<evidence type="ECO:0000313" key="12">
    <source>
        <dbReference type="EMBL" id="SMF34559.1"/>
    </source>
</evidence>
<proteinExistence type="predicted"/>
<dbReference type="STRING" id="1519643.SAMN06295933_3013"/>
<evidence type="ECO:0000256" key="1">
    <source>
        <dbReference type="ARBA" id="ARBA00000085"/>
    </source>
</evidence>
<dbReference type="SMART" id="SM00388">
    <property type="entry name" value="HisKA"/>
    <property type="match status" value="1"/>
</dbReference>
<evidence type="ECO:0000256" key="2">
    <source>
        <dbReference type="ARBA" id="ARBA00012438"/>
    </source>
</evidence>
<evidence type="ECO:0000256" key="6">
    <source>
        <dbReference type="ARBA" id="ARBA00022777"/>
    </source>
</evidence>
<evidence type="ECO:0000256" key="8">
    <source>
        <dbReference type="ARBA" id="ARBA00023012"/>
    </source>
</evidence>
<dbReference type="AlphaFoldDB" id="A0A1X7EIQ4"/>
<dbReference type="PANTHER" id="PTHR43065">
    <property type="entry name" value="SENSOR HISTIDINE KINASE"/>
    <property type="match status" value="1"/>
</dbReference>
<dbReference type="Proteomes" id="UP000192906">
    <property type="component" value="Unassembled WGS sequence"/>
</dbReference>
<reference evidence="13" key="1">
    <citation type="submission" date="2017-04" db="EMBL/GenBank/DDBJ databases">
        <authorList>
            <person name="Varghese N."/>
            <person name="Submissions S."/>
        </authorList>
    </citation>
    <scope>NUCLEOTIDE SEQUENCE [LARGE SCALE GENOMIC DNA]</scope>
    <source>
        <strain evidence="13">K3S</strain>
    </source>
</reference>
<keyword evidence="6 12" id="KW-0418">Kinase</keyword>
<dbReference type="CDD" id="cd00075">
    <property type="entry name" value="HATPase"/>
    <property type="match status" value="1"/>
</dbReference>
<dbReference type="Gene3D" id="3.30.565.10">
    <property type="entry name" value="Histidine kinase-like ATPase, C-terminal domain"/>
    <property type="match status" value="1"/>
</dbReference>
<dbReference type="SUPFAM" id="SSF55874">
    <property type="entry name" value="ATPase domain of HSP90 chaperone/DNA topoisomerase II/histidine kinase"/>
    <property type="match status" value="1"/>
</dbReference>
<dbReference type="PROSITE" id="PS50109">
    <property type="entry name" value="HIS_KIN"/>
    <property type="match status" value="1"/>
</dbReference>
<keyword evidence="13" id="KW-1185">Reference proteome</keyword>
<name>A0A1X7EIQ4_9BACT</name>
<dbReference type="PRINTS" id="PR00344">
    <property type="entry name" value="BCTRLSENSOR"/>
</dbReference>
<evidence type="ECO:0000256" key="5">
    <source>
        <dbReference type="ARBA" id="ARBA00022741"/>
    </source>
</evidence>
<dbReference type="Gene3D" id="1.10.287.130">
    <property type="match status" value="1"/>
</dbReference>
<dbReference type="InterPro" id="IPR035965">
    <property type="entry name" value="PAS-like_dom_sf"/>
</dbReference>
<evidence type="ECO:0000256" key="3">
    <source>
        <dbReference type="ARBA" id="ARBA00022553"/>
    </source>
</evidence>
<dbReference type="PANTHER" id="PTHR43065:SF10">
    <property type="entry name" value="PEROXIDE STRESS-ACTIVATED HISTIDINE KINASE MAK3"/>
    <property type="match status" value="1"/>
</dbReference>
<keyword evidence="4" id="KW-0808">Transferase</keyword>
<dbReference type="Gene3D" id="3.30.450.20">
    <property type="entry name" value="PAS domain"/>
    <property type="match status" value="1"/>
</dbReference>
<dbReference type="InterPro" id="IPR036097">
    <property type="entry name" value="HisK_dim/P_sf"/>
</dbReference>
<feature type="domain" description="PAS" evidence="10">
    <location>
        <begin position="132"/>
        <end position="180"/>
    </location>
</feature>
<dbReference type="PROSITE" id="PS50113">
    <property type="entry name" value="PAC"/>
    <property type="match status" value="1"/>
</dbReference>
<keyword evidence="5" id="KW-0547">Nucleotide-binding</keyword>